<evidence type="ECO:0000256" key="2">
    <source>
        <dbReference type="ARBA" id="ARBA00005329"/>
    </source>
</evidence>
<comment type="caution">
    <text evidence="16">The sequence shown here is derived from an EMBL/GenBank/DDBJ whole genome shotgun (WGS) entry which is preliminary data.</text>
</comment>
<dbReference type="Pfam" id="PF06628">
    <property type="entry name" value="Catalase-rel"/>
    <property type="match status" value="1"/>
</dbReference>
<evidence type="ECO:0000256" key="9">
    <source>
        <dbReference type="ARBA" id="ARBA00023324"/>
    </source>
</evidence>
<evidence type="ECO:0000256" key="12">
    <source>
        <dbReference type="PIRSR" id="PIRSR038927-2"/>
    </source>
</evidence>
<evidence type="ECO:0000256" key="13">
    <source>
        <dbReference type="RuleBase" id="RU000498"/>
    </source>
</evidence>
<feature type="active site" evidence="11">
    <location>
        <position position="157"/>
    </location>
</feature>
<dbReference type="InterPro" id="IPR020835">
    <property type="entry name" value="Catalase_sf"/>
</dbReference>
<dbReference type="Gene3D" id="3.40.50.880">
    <property type="match status" value="1"/>
</dbReference>
<dbReference type="PANTHER" id="PTHR42821:SF3">
    <property type="entry name" value="CATALASE B"/>
    <property type="match status" value="1"/>
</dbReference>
<dbReference type="GO" id="GO:0005829">
    <property type="term" value="C:cytosol"/>
    <property type="evidence" value="ECO:0007669"/>
    <property type="project" value="TreeGrafter"/>
</dbReference>
<comment type="function">
    <text evidence="14">Catalyzes the degradation of hydrogen peroxide (H(2)O(2)) generated by peroxisomal oxidases to water and oxygen, thereby protecting cells from the toxic effects of hydrogen peroxide.</text>
</comment>
<comment type="function">
    <text evidence="10">Occurs in almost all aerobically respiring organisms and serves to protect cells from the toxic effects of hydrogen peroxide.</text>
</comment>
<dbReference type="Proteomes" id="UP000298030">
    <property type="component" value="Unassembled WGS sequence"/>
</dbReference>
<dbReference type="Pfam" id="PF00199">
    <property type="entry name" value="Catalase"/>
    <property type="match status" value="1"/>
</dbReference>
<evidence type="ECO:0000256" key="1">
    <source>
        <dbReference type="ARBA" id="ARBA00001971"/>
    </source>
</evidence>
<dbReference type="PROSITE" id="PS51402">
    <property type="entry name" value="CATALASE_3"/>
    <property type="match status" value="1"/>
</dbReference>
<dbReference type="InterPro" id="IPR011614">
    <property type="entry name" value="Catalase_core"/>
</dbReference>
<accession>A0A4Y7SYS4</accession>
<dbReference type="InterPro" id="IPR018028">
    <property type="entry name" value="Catalase"/>
</dbReference>
<dbReference type="GO" id="GO:0042744">
    <property type="term" value="P:hydrogen peroxide catabolic process"/>
    <property type="evidence" value="ECO:0007669"/>
    <property type="project" value="UniProtKB-UniRule"/>
</dbReference>
<comment type="catalytic activity">
    <reaction evidence="10 13">
        <text>2 H2O2 = O2 + 2 H2O</text>
        <dbReference type="Rhea" id="RHEA:20309"/>
        <dbReference type="ChEBI" id="CHEBI:15377"/>
        <dbReference type="ChEBI" id="CHEBI:15379"/>
        <dbReference type="ChEBI" id="CHEBI:16240"/>
        <dbReference type="EC" id="1.11.1.6"/>
    </reaction>
</comment>
<dbReference type="PRINTS" id="PR00067">
    <property type="entry name" value="CATALASE"/>
</dbReference>
<evidence type="ECO:0000256" key="14">
    <source>
        <dbReference type="RuleBase" id="RU004142"/>
    </source>
</evidence>
<dbReference type="EMBL" id="QPFP01000043">
    <property type="protein sequence ID" value="TEB27013.1"/>
    <property type="molecule type" value="Genomic_DNA"/>
</dbReference>
<dbReference type="Gene3D" id="1.20.1370.20">
    <property type="match status" value="1"/>
</dbReference>
<keyword evidence="17" id="KW-1185">Reference proteome</keyword>
<evidence type="ECO:0000256" key="6">
    <source>
        <dbReference type="ARBA" id="ARBA00022723"/>
    </source>
</evidence>
<name>A0A4Y7SYS4_COPMI</name>
<dbReference type="EC" id="1.11.1.6" evidence="3 10"/>
<dbReference type="PIRSF" id="PIRSF038927">
    <property type="entry name" value="Catalase_clade2"/>
    <property type="match status" value="1"/>
</dbReference>
<evidence type="ECO:0000313" key="17">
    <source>
        <dbReference type="Proteomes" id="UP000298030"/>
    </source>
</evidence>
<dbReference type="InterPro" id="IPR043156">
    <property type="entry name" value="Catalase_clade2_helical"/>
</dbReference>
<keyword evidence="4 10" id="KW-0575">Peroxidase</keyword>
<dbReference type="PROSITE" id="PS00437">
    <property type="entry name" value="CATALASE_1"/>
    <property type="match status" value="1"/>
</dbReference>
<evidence type="ECO:0000256" key="7">
    <source>
        <dbReference type="ARBA" id="ARBA00023002"/>
    </source>
</evidence>
<evidence type="ECO:0000256" key="4">
    <source>
        <dbReference type="ARBA" id="ARBA00022559"/>
    </source>
</evidence>
<evidence type="ECO:0000259" key="15">
    <source>
        <dbReference type="SMART" id="SM01060"/>
    </source>
</evidence>
<keyword evidence="9 10" id="KW-0376">Hydrogen peroxide</keyword>
<dbReference type="SMART" id="SM01060">
    <property type="entry name" value="Catalase"/>
    <property type="match status" value="1"/>
</dbReference>
<dbReference type="InterPro" id="IPR010582">
    <property type="entry name" value="Catalase_immune_responsive"/>
</dbReference>
<dbReference type="GO" id="GO:0020037">
    <property type="term" value="F:heme binding"/>
    <property type="evidence" value="ECO:0007669"/>
    <property type="project" value="UniProtKB-UniRule"/>
</dbReference>
<dbReference type="PANTHER" id="PTHR42821">
    <property type="entry name" value="CATALASE"/>
    <property type="match status" value="1"/>
</dbReference>
<evidence type="ECO:0000256" key="5">
    <source>
        <dbReference type="ARBA" id="ARBA00022617"/>
    </source>
</evidence>
<keyword evidence="8 10" id="KW-0408">Iron</keyword>
<comment type="cofactor">
    <cofactor evidence="1 10 12">
        <name>heme</name>
        <dbReference type="ChEBI" id="CHEBI:30413"/>
    </cofactor>
</comment>
<dbReference type="InterPro" id="IPR029062">
    <property type="entry name" value="Class_I_gatase-like"/>
</dbReference>
<protein>
    <recommendedName>
        <fullName evidence="3 10">Catalase</fullName>
        <ecNumber evidence="3 10">1.11.1.6</ecNumber>
    </recommendedName>
</protein>
<dbReference type="GO" id="GO:0004096">
    <property type="term" value="F:catalase activity"/>
    <property type="evidence" value="ECO:0007669"/>
    <property type="project" value="UniProtKB-UniRule"/>
</dbReference>
<dbReference type="Pfam" id="PF18011">
    <property type="entry name" value="Catalase_C"/>
    <property type="match status" value="1"/>
</dbReference>
<organism evidence="16 17">
    <name type="scientific">Coprinellus micaceus</name>
    <name type="common">Glistening ink-cap mushroom</name>
    <name type="synonym">Coprinus micaceus</name>
    <dbReference type="NCBI Taxonomy" id="71717"/>
    <lineage>
        <taxon>Eukaryota</taxon>
        <taxon>Fungi</taxon>
        <taxon>Dikarya</taxon>
        <taxon>Basidiomycota</taxon>
        <taxon>Agaricomycotina</taxon>
        <taxon>Agaricomycetes</taxon>
        <taxon>Agaricomycetidae</taxon>
        <taxon>Agaricales</taxon>
        <taxon>Agaricineae</taxon>
        <taxon>Psathyrellaceae</taxon>
        <taxon>Coprinellus</taxon>
    </lineage>
</organism>
<sequence>MDGGASGIAKRAEGSGKLPGDDSFLDGFVVDDKDVYTTTDFGTPVNDRTSLKAGKRGPTLLEDFVYRTKLLRFDRERIPERVVHARGAGAHGYFESYADWSNVTAASFLGKAGKQTPVFLRFSTVAGSRGSPDLARDVHGFALRFYTDQGNYDIVGNNIPVFFIQDAMQFPDLVHSVKPQPDREIPQAATAHDTAWDFFSQTPSTLHTLLWALSGHGIPRSFRHMDGFGVHTFRFVNDEGKSKLIKYHFTNKQGTASLVWPEAQALNGKNADSHREDLWNAIAAGNFPEWEVGVQIMDEEDVTRFGFDLLDPTKFVPVEYVPITPIGKFVLNRNVRNYFAETEQSMFCPGHVVRGIDFTDDPLLQGRLFSYVDTHLHRNLGSPNFEQIPINRPHVPVHNNARDGAGQHMIHTNIYAYSENTLNGGAPFAANQTRGNGFFTAPARRVLDAAYLREVSPTFMDYWTQPRLFWNSLPKEEQQMVVNAARFELSNIQSTKVRQNVLAQFNRISNELANRVAVALGLPQLGPDPKYYHNNKTVGVSTFGRGPLPSIIGFKVGIMATTKDSQSLSQAKQISDALTAKGLKPTVIAETLFDGVGATYSGADAVLFDAVVVADNTKEVFTKGSSLYPTGRPAQILRDAFNYGKPVGAVGDGKSGFDSVKPDQSGVYFTNSADDLANKIAEGLKTFKFTDRFPLDE</sequence>
<dbReference type="InterPro" id="IPR024708">
    <property type="entry name" value="Catalase_AS"/>
</dbReference>
<evidence type="ECO:0000313" key="16">
    <source>
        <dbReference type="EMBL" id="TEB27013.1"/>
    </source>
</evidence>
<dbReference type="OrthoDB" id="6880011at2759"/>
<evidence type="ECO:0000256" key="10">
    <source>
        <dbReference type="PIRNR" id="PIRNR038927"/>
    </source>
</evidence>
<evidence type="ECO:0000256" key="11">
    <source>
        <dbReference type="PIRSR" id="PIRSR038927-1"/>
    </source>
</evidence>
<keyword evidence="6 10" id="KW-0479">Metal-binding</keyword>
<feature type="domain" description="Catalase core" evidence="15">
    <location>
        <begin position="38"/>
        <end position="426"/>
    </location>
</feature>
<dbReference type="InterPro" id="IPR002226">
    <property type="entry name" value="Catalase_haem_BS"/>
</dbReference>
<dbReference type="SUPFAM" id="SSF56634">
    <property type="entry name" value="Heme-dependent catalase-like"/>
    <property type="match status" value="1"/>
</dbReference>
<dbReference type="GO" id="GO:0006979">
    <property type="term" value="P:response to oxidative stress"/>
    <property type="evidence" value="ECO:0007669"/>
    <property type="project" value="InterPro"/>
</dbReference>
<reference evidence="16 17" key="1">
    <citation type="journal article" date="2019" name="Nat. Ecol. Evol.">
        <title>Megaphylogeny resolves global patterns of mushroom evolution.</title>
        <authorList>
            <person name="Varga T."/>
            <person name="Krizsan K."/>
            <person name="Foldi C."/>
            <person name="Dima B."/>
            <person name="Sanchez-Garcia M."/>
            <person name="Sanchez-Ramirez S."/>
            <person name="Szollosi G.J."/>
            <person name="Szarkandi J.G."/>
            <person name="Papp V."/>
            <person name="Albert L."/>
            <person name="Andreopoulos W."/>
            <person name="Angelini C."/>
            <person name="Antonin V."/>
            <person name="Barry K.W."/>
            <person name="Bougher N.L."/>
            <person name="Buchanan P."/>
            <person name="Buyck B."/>
            <person name="Bense V."/>
            <person name="Catcheside P."/>
            <person name="Chovatia M."/>
            <person name="Cooper J."/>
            <person name="Damon W."/>
            <person name="Desjardin D."/>
            <person name="Finy P."/>
            <person name="Geml J."/>
            <person name="Haridas S."/>
            <person name="Hughes K."/>
            <person name="Justo A."/>
            <person name="Karasinski D."/>
            <person name="Kautmanova I."/>
            <person name="Kiss B."/>
            <person name="Kocsube S."/>
            <person name="Kotiranta H."/>
            <person name="LaButti K.M."/>
            <person name="Lechner B.E."/>
            <person name="Liimatainen K."/>
            <person name="Lipzen A."/>
            <person name="Lukacs Z."/>
            <person name="Mihaltcheva S."/>
            <person name="Morgado L.N."/>
            <person name="Niskanen T."/>
            <person name="Noordeloos M.E."/>
            <person name="Ohm R.A."/>
            <person name="Ortiz-Santana B."/>
            <person name="Ovrebo C."/>
            <person name="Racz N."/>
            <person name="Riley R."/>
            <person name="Savchenko A."/>
            <person name="Shiryaev A."/>
            <person name="Soop K."/>
            <person name="Spirin V."/>
            <person name="Szebenyi C."/>
            <person name="Tomsovsky M."/>
            <person name="Tulloss R.E."/>
            <person name="Uehling J."/>
            <person name="Grigoriev I.V."/>
            <person name="Vagvolgyi C."/>
            <person name="Papp T."/>
            <person name="Martin F.M."/>
            <person name="Miettinen O."/>
            <person name="Hibbett D.S."/>
            <person name="Nagy L.G."/>
        </authorList>
    </citation>
    <scope>NUCLEOTIDE SEQUENCE [LARGE SCALE GENOMIC DNA]</scope>
    <source>
        <strain evidence="16 17">FP101781</strain>
    </source>
</reference>
<keyword evidence="5 10" id="KW-0349">Heme</keyword>
<dbReference type="GO" id="GO:0046872">
    <property type="term" value="F:metal ion binding"/>
    <property type="evidence" value="ECO:0007669"/>
    <property type="project" value="UniProtKB-KW"/>
</dbReference>
<evidence type="ECO:0000256" key="3">
    <source>
        <dbReference type="ARBA" id="ARBA00012314"/>
    </source>
</evidence>
<dbReference type="InterPro" id="IPR024712">
    <property type="entry name" value="Catalase_clade2"/>
</dbReference>
<keyword evidence="7 10" id="KW-0560">Oxidoreductase</keyword>
<proteinExistence type="inferred from homology"/>
<gene>
    <name evidence="16" type="ORF">FA13DRAFT_1795065</name>
</gene>
<dbReference type="PROSITE" id="PS00438">
    <property type="entry name" value="CATALASE_2"/>
    <property type="match status" value="1"/>
</dbReference>
<feature type="active site" evidence="11">
    <location>
        <position position="84"/>
    </location>
</feature>
<dbReference type="STRING" id="71717.A0A4Y7SYS4"/>
<dbReference type="CDD" id="cd03132">
    <property type="entry name" value="GATase1_catalase"/>
    <property type="match status" value="1"/>
</dbReference>
<feature type="binding site" description="axial binding residue" evidence="12">
    <location>
        <position position="371"/>
    </location>
    <ligand>
        <name>heme</name>
        <dbReference type="ChEBI" id="CHEBI:30413"/>
    </ligand>
    <ligandPart>
        <name>Fe</name>
        <dbReference type="ChEBI" id="CHEBI:18248"/>
    </ligandPart>
</feature>
<dbReference type="AlphaFoldDB" id="A0A4Y7SYS4"/>
<comment type="similarity">
    <text evidence="2 10 13">Belongs to the catalase family.</text>
</comment>
<dbReference type="InterPro" id="IPR041399">
    <property type="entry name" value="Catalase_large_C"/>
</dbReference>
<evidence type="ECO:0000256" key="8">
    <source>
        <dbReference type="ARBA" id="ARBA00023004"/>
    </source>
</evidence>
<dbReference type="Gene3D" id="2.40.180.10">
    <property type="entry name" value="Catalase core domain"/>
    <property type="match status" value="1"/>
</dbReference>
<dbReference type="FunFam" id="2.40.180.10:FF:000003">
    <property type="entry name" value="Catalase"/>
    <property type="match status" value="1"/>
</dbReference>